<evidence type="ECO:0000259" key="6">
    <source>
        <dbReference type="SMART" id="SM01088"/>
    </source>
</evidence>
<feature type="compositionally biased region" description="Low complexity" evidence="4">
    <location>
        <begin position="302"/>
        <end position="314"/>
    </location>
</feature>
<feature type="domain" description="Nematode cuticle collagen N-terminal" evidence="6">
    <location>
        <begin position="79"/>
        <end position="131"/>
    </location>
</feature>
<dbReference type="OrthoDB" id="5856239at2759"/>
<dbReference type="Proteomes" id="UP000008281">
    <property type="component" value="Unassembled WGS sequence"/>
</dbReference>
<reference evidence="7" key="1">
    <citation type="submission" date="2007-07" db="EMBL/GenBank/DDBJ databases">
        <title>PCAP assembly of the Caenorhabditis remanei genome.</title>
        <authorList>
            <consortium name="The Caenorhabditis remanei Sequencing Consortium"/>
            <person name="Wilson R.K."/>
        </authorList>
    </citation>
    <scope>NUCLEOTIDE SEQUENCE [LARGE SCALE GENOMIC DNA]</scope>
    <source>
        <strain evidence="7">PB4641</strain>
    </source>
</reference>
<dbReference type="eggNOG" id="KOG3544">
    <property type="taxonomic scope" value="Eukaryota"/>
</dbReference>
<sequence>MFSCSFPRTIQFSFHCATIHSSESRHRTCQNCFHLVIQKPSLSYQTGCSFSISSFYKDFSPSLCHFFSYTKMVVDSAVIATWTSVLVSVSCIAFCAFFATSVCDDINQFLDDSIISFKEGQGKTDDAWNEVVYLNDKRFKSDLVSNSATIRQKRSDLPAHCNCLTQNQCPPGPPGPPGPAGMDGKPGEPGVAGPHGMSGSELVKIMRNDDTCIKCPAGGKKSNSYLYPSSLLFPAPGPRGEPGAVGEPGPQGRDGIPGRSGNVGRPGPPGPAGDQGAPGPKGSPGTHGRQGMPGVRYLLGEPGPAGFPGPRGAPGKQGPPGVAEEGPDGLPGPAGPPGKPGMPGPMGTPGQPGEAGIPGADAAYCPCPKREALVESSVISQEVPETGYGDGGDKSKREKVEETQQEQTYDIFKFGQV</sequence>
<evidence type="ECO:0000256" key="5">
    <source>
        <dbReference type="SAM" id="Phobius"/>
    </source>
</evidence>
<feature type="region of interest" description="Disordered" evidence="4">
    <location>
        <begin position="168"/>
        <end position="199"/>
    </location>
</feature>
<dbReference type="HOGENOM" id="CLU_001074_4_1_1"/>
<feature type="region of interest" description="Disordered" evidence="4">
    <location>
        <begin position="233"/>
        <end position="359"/>
    </location>
</feature>
<evidence type="ECO:0000313" key="8">
    <source>
        <dbReference type="Proteomes" id="UP000008281"/>
    </source>
</evidence>
<dbReference type="PANTHER" id="PTHR24637:SF252">
    <property type="entry name" value="NEMATODE CUTICLE COLLAGEN N-TERMINAL DOMAIN-CONTAINING PROTEIN"/>
    <property type="match status" value="1"/>
</dbReference>
<dbReference type="EMBL" id="DS268426">
    <property type="protein sequence ID" value="EFO93187.1"/>
    <property type="molecule type" value="Genomic_DNA"/>
</dbReference>
<evidence type="ECO:0000256" key="2">
    <source>
        <dbReference type="ARBA" id="ARBA00022737"/>
    </source>
</evidence>
<dbReference type="Pfam" id="PF01391">
    <property type="entry name" value="Collagen"/>
    <property type="match status" value="2"/>
</dbReference>
<dbReference type="PANTHER" id="PTHR24637">
    <property type="entry name" value="COLLAGEN"/>
    <property type="match status" value="1"/>
</dbReference>
<keyword evidence="5" id="KW-0812">Transmembrane</keyword>
<keyword evidence="8" id="KW-1185">Reference proteome</keyword>
<feature type="compositionally biased region" description="Pro residues" evidence="4">
    <location>
        <begin position="333"/>
        <end position="343"/>
    </location>
</feature>
<evidence type="ECO:0000256" key="4">
    <source>
        <dbReference type="SAM" id="MobiDB-lite"/>
    </source>
</evidence>
<feature type="region of interest" description="Disordered" evidence="4">
    <location>
        <begin position="376"/>
        <end position="417"/>
    </location>
</feature>
<dbReference type="InParanoid" id="E3M632"/>
<dbReference type="Pfam" id="PF01484">
    <property type="entry name" value="Col_cuticle_N"/>
    <property type="match status" value="1"/>
</dbReference>
<dbReference type="STRING" id="31234.E3M632"/>
<organism evidence="8">
    <name type="scientific">Caenorhabditis remanei</name>
    <name type="common">Caenorhabditis vulgaris</name>
    <dbReference type="NCBI Taxonomy" id="31234"/>
    <lineage>
        <taxon>Eukaryota</taxon>
        <taxon>Metazoa</taxon>
        <taxon>Ecdysozoa</taxon>
        <taxon>Nematoda</taxon>
        <taxon>Chromadorea</taxon>
        <taxon>Rhabditida</taxon>
        <taxon>Rhabditina</taxon>
        <taxon>Rhabditomorpha</taxon>
        <taxon>Rhabditoidea</taxon>
        <taxon>Rhabditidae</taxon>
        <taxon>Peloderinae</taxon>
        <taxon>Caenorhabditis</taxon>
    </lineage>
</organism>
<dbReference type="Gene3D" id="1.20.5.320">
    <property type="entry name" value="6-Phosphogluconate Dehydrogenase, domain 3"/>
    <property type="match status" value="1"/>
</dbReference>
<name>E3M632_CAERE</name>
<evidence type="ECO:0000256" key="1">
    <source>
        <dbReference type="ARBA" id="ARBA00011518"/>
    </source>
</evidence>
<feature type="compositionally biased region" description="Basic and acidic residues" evidence="4">
    <location>
        <begin position="391"/>
        <end position="402"/>
    </location>
</feature>
<dbReference type="FunCoup" id="E3M632">
    <property type="interactions" value="1685"/>
</dbReference>
<proteinExistence type="predicted"/>
<evidence type="ECO:0000313" key="7">
    <source>
        <dbReference type="EMBL" id="EFO93187.1"/>
    </source>
</evidence>
<dbReference type="InterPro" id="IPR008160">
    <property type="entry name" value="Collagen"/>
</dbReference>
<dbReference type="SMART" id="SM01088">
    <property type="entry name" value="Col_cuticle_N"/>
    <property type="match status" value="1"/>
</dbReference>
<accession>E3M632</accession>
<protein>
    <submittedName>
        <fullName evidence="7">CRE-COL-111 protein</fullName>
    </submittedName>
</protein>
<dbReference type="GO" id="GO:0042302">
    <property type="term" value="F:structural constituent of cuticle"/>
    <property type="evidence" value="ECO:0007669"/>
    <property type="project" value="InterPro"/>
</dbReference>
<feature type="transmembrane region" description="Helical" evidence="5">
    <location>
        <begin position="77"/>
        <end position="99"/>
    </location>
</feature>
<gene>
    <name evidence="7" type="primary">Cre-col-111</name>
    <name evidence="7" type="ORF">CRE_10243</name>
</gene>
<keyword evidence="5" id="KW-1133">Transmembrane helix</keyword>
<keyword evidence="3" id="KW-1015">Disulfide bond</keyword>
<dbReference type="AlphaFoldDB" id="E3M632"/>
<dbReference type="OMA" id="GVDAEYC"/>
<comment type="subunit">
    <text evidence="1">Collagen polypeptide chains are complexed within the cuticle by disulfide bonds and other types of covalent cross-links.</text>
</comment>
<keyword evidence="5" id="KW-0472">Membrane</keyword>
<evidence type="ECO:0000256" key="3">
    <source>
        <dbReference type="ARBA" id="ARBA00023157"/>
    </source>
</evidence>
<keyword evidence="2" id="KW-0677">Repeat</keyword>
<feature type="compositionally biased region" description="Pro residues" evidence="4">
    <location>
        <begin position="170"/>
        <end position="179"/>
    </location>
</feature>
<dbReference type="InterPro" id="IPR002486">
    <property type="entry name" value="Col_cuticle_N"/>
</dbReference>